<dbReference type="GO" id="GO:0016791">
    <property type="term" value="F:phosphatase activity"/>
    <property type="evidence" value="ECO:0007669"/>
    <property type="project" value="InterPro"/>
</dbReference>
<feature type="binding site" evidence="7">
    <location>
        <position position="35"/>
    </location>
    <ligand>
        <name>Mg(2+)</name>
        <dbReference type="ChEBI" id="CHEBI:18420"/>
    </ligand>
</feature>
<dbReference type="NCBIfam" id="TIGR01489">
    <property type="entry name" value="DKMTPPase-SF"/>
    <property type="match status" value="1"/>
</dbReference>
<dbReference type="InterPro" id="IPR016965">
    <property type="entry name" value="Pase_PHOSPHO-typ"/>
</dbReference>
<organism evidence="9 10">
    <name type="scientific">Hondaea fermentalgiana</name>
    <dbReference type="NCBI Taxonomy" id="2315210"/>
    <lineage>
        <taxon>Eukaryota</taxon>
        <taxon>Sar</taxon>
        <taxon>Stramenopiles</taxon>
        <taxon>Bigyra</taxon>
        <taxon>Labyrinthulomycetes</taxon>
        <taxon>Thraustochytrida</taxon>
        <taxon>Thraustochytriidae</taxon>
        <taxon>Hondaea</taxon>
    </lineage>
</organism>
<comment type="cofactor">
    <cofactor evidence="1 7">
        <name>Mg(2+)</name>
        <dbReference type="ChEBI" id="CHEBI:18420"/>
    </cofactor>
</comment>
<reference evidence="9 10" key="1">
    <citation type="submission" date="2017-12" db="EMBL/GenBank/DDBJ databases">
        <title>Sequencing, de novo assembly and annotation of complete genome of a new Thraustochytrid species, strain FCC1311.</title>
        <authorList>
            <person name="Sedici K."/>
            <person name="Godart F."/>
            <person name="Aiese Cigliano R."/>
            <person name="Sanseverino W."/>
            <person name="Barakat M."/>
            <person name="Ortet P."/>
            <person name="Marechal E."/>
            <person name="Cagnac O."/>
            <person name="Amato A."/>
        </authorList>
    </citation>
    <scope>NUCLEOTIDE SEQUENCE [LARGE SCALE GENOMIC DNA]</scope>
</reference>
<accession>A0A2R5G7C5</accession>
<feature type="region of interest" description="Disordered" evidence="8">
    <location>
        <begin position="1"/>
        <end position="22"/>
    </location>
</feature>
<dbReference type="SUPFAM" id="SSF56784">
    <property type="entry name" value="HAD-like"/>
    <property type="match status" value="1"/>
</dbReference>
<dbReference type="OrthoDB" id="10267182at2759"/>
<comment type="caution">
    <text evidence="9">The sequence shown here is derived from an EMBL/GenBank/DDBJ whole genome shotgun (WGS) entry which is preliminary data.</text>
</comment>
<proteinExistence type="predicted"/>
<feature type="active site" description="Proton donor" evidence="5">
    <location>
        <position position="37"/>
    </location>
</feature>
<evidence type="ECO:0000313" key="10">
    <source>
        <dbReference type="Proteomes" id="UP000241890"/>
    </source>
</evidence>
<feature type="binding site" evidence="6">
    <location>
        <position position="127"/>
    </location>
    <ligand>
        <name>substrate</name>
    </ligand>
</feature>
<evidence type="ECO:0000256" key="3">
    <source>
        <dbReference type="ARBA" id="ARBA00022801"/>
    </source>
</evidence>
<dbReference type="EMBL" id="BEYU01000019">
    <property type="protein sequence ID" value="GBG26229.1"/>
    <property type="molecule type" value="Genomic_DNA"/>
</dbReference>
<evidence type="ECO:0000256" key="7">
    <source>
        <dbReference type="PIRSR" id="PIRSR031051-3"/>
    </source>
</evidence>
<evidence type="ECO:0000256" key="4">
    <source>
        <dbReference type="ARBA" id="ARBA00022842"/>
    </source>
</evidence>
<feature type="binding site" evidence="7">
    <location>
        <position position="37"/>
    </location>
    <ligand>
        <name>Mg(2+)</name>
        <dbReference type="ChEBI" id="CHEBI:18420"/>
    </ligand>
</feature>
<dbReference type="InterPro" id="IPR006384">
    <property type="entry name" value="HAD_hydro_PyrdxlP_Pase-like"/>
</dbReference>
<dbReference type="Proteomes" id="UP000241890">
    <property type="component" value="Unassembled WGS sequence"/>
</dbReference>
<evidence type="ECO:0000256" key="8">
    <source>
        <dbReference type="SAM" id="MobiDB-lite"/>
    </source>
</evidence>
<dbReference type="PANTHER" id="PTHR20889">
    <property type="entry name" value="PHOSPHATASE, ORPHAN 1, 2"/>
    <property type="match status" value="1"/>
</dbReference>
<keyword evidence="10" id="KW-1185">Reference proteome</keyword>
<protein>
    <submittedName>
        <fullName evidence="9">Thiamine phosphate phosphatase-like protein</fullName>
    </submittedName>
</protein>
<name>A0A2R5G7C5_9STRA</name>
<evidence type="ECO:0000256" key="6">
    <source>
        <dbReference type="PIRSR" id="PIRSR031051-2"/>
    </source>
</evidence>
<sequence length="279" mass="30330">MSTEEGAAAPGGPASAASAAENDATTPSKVVVVFDYDWSLVNENSDTYLFKTLAPEVYAWLKERARENPGDWTATVDASLLKMQDSGAAELGGIQTCLENIPVLDEMLDAVRETAASDAGALHIVSDANDFFIRVFLEKHGLATMVDSVHTNKSFTDDEGYLRVAPYVSAEDPHTCELCPKNLCKGLVIDKLGILTPDVRVLYVGDGGGDFCPGLRLRPQDWLLVRSDESYPSALGLSKRIKAHQDERPVLARVRPWTQGSEVAQLVREALALARRARV</sequence>
<evidence type="ECO:0000256" key="5">
    <source>
        <dbReference type="PIRSR" id="PIRSR031051-1"/>
    </source>
</evidence>
<dbReference type="NCBIfam" id="TIGR01488">
    <property type="entry name" value="HAD-SF-IB"/>
    <property type="match status" value="1"/>
</dbReference>
<dbReference type="Gene3D" id="3.40.50.1000">
    <property type="entry name" value="HAD superfamily/HAD-like"/>
    <property type="match status" value="1"/>
</dbReference>
<evidence type="ECO:0000256" key="2">
    <source>
        <dbReference type="ARBA" id="ARBA00022723"/>
    </source>
</evidence>
<feature type="binding site" evidence="6">
    <location>
        <position position="46"/>
    </location>
    <ligand>
        <name>substrate</name>
    </ligand>
</feature>
<dbReference type="Pfam" id="PF06888">
    <property type="entry name" value="Put_Phosphatase"/>
    <property type="match status" value="1"/>
</dbReference>
<dbReference type="InterPro" id="IPR023214">
    <property type="entry name" value="HAD_sf"/>
</dbReference>
<evidence type="ECO:0000313" key="9">
    <source>
        <dbReference type="EMBL" id="GBG26229.1"/>
    </source>
</evidence>
<keyword evidence="3" id="KW-0378">Hydrolase</keyword>
<dbReference type="InParanoid" id="A0A2R5G7C5"/>
<feature type="binding site" evidence="7">
    <location>
        <position position="206"/>
    </location>
    <ligand>
        <name>Mg(2+)</name>
        <dbReference type="ChEBI" id="CHEBI:18420"/>
    </ligand>
</feature>
<dbReference type="PIRSF" id="PIRSF031051">
    <property type="entry name" value="PyrdxlP_Pase_PHOSPHO2"/>
    <property type="match status" value="1"/>
</dbReference>
<gene>
    <name evidence="9" type="ORF">FCC1311_024502</name>
</gene>
<evidence type="ECO:0000256" key="1">
    <source>
        <dbReference type="ARBA" id="ARBA00001946"/>
    </source>
</evidence>
<keyword evidence="4 7" id="KW-0460">Magnesium</keyword>
<dbReference type="GO" id="GO:0046872">
    <property type="term" value="F:metal ion binding"/>
    <property type="evidence" value="ECO:0007669"/>
    <property type="project" value="UniProtKB-KW"/>
</dbReference>
<dbReference type="AlphaFoldDB" id="A0A2R5G7C5"/>
<dbReference type="PANTHER" id="PTHR20889:SF12">
    <property type="entry name" value="LP01149P"/>
    <property type="match status" value="1"/>
</dbReference>
<keyword evidence="2 7" id="KW-0479">Metal-binding</keyword>
<dbReference type="InterPro" id="IPR036412">
    <property type="entry name" value="HAD-like_sf"/>
</dbReference>
<feature type="active site" description="Nucleophile" evidence="5">
    <location>
        <position position="35"/>
    </location>
</feature>